<evidence type="ECO:0000313" key="2">
    <source>
        <dbReference type="Proteomes" id="UP000629371"/>
    </source>
</evidence>
<protein>
    <recommendedName>
        <fullName evidence="3">DUF1877 family protein</fullName>
    </recommendedName>
</protein>
<name>A0ABS1N3R4_9ACTN</name>
<proteinExistence type="predicted"/>
<comment type="caution">
    <text evidence="1">The sequence shown here is derived from an EMBL/GenBank/DDBJ whole genome shotgun (WGS) entry which is preliminary data.</text>
</comment>
<reference evidence="1 2" key="1">
    <citation type="submission" date="2021-01" db="EMBL/GenBank/DDBJ databases">
        <title>WGS of actinomycetes isolated from Thailand.</title>
        <authorList>
            <person name="Thawai C."/>
        </authorList>
    </citation>
    <scope>NUCLEOTIDE SEQUENCE [LARGE SCALE GENOMIC DNA]</scope>
    <source>
        <strain evidence="1 2">CH9-7</strain>
    </source>
</reference>
<evidence type="ECO:0008006" key="3">
    <source>
        <dbReference type="Google" id="ProtNLM"/>
    </source>
</evidence>
<evidence type="ECO:0000313" key="1">
    <source>
        <dbReference type="EMBL" id="MBL1094712.1"/>
    </source>
</evidence>
<dbReference type="EMBL" id="JAERRI010000032">
    <property type="protein sequence ID" value="MBL1094712.1"/>
    <property type="molecule type" value="Genomic_DNA"/>
</dbReference>
<dbReference type="Proteomes" id="UP000629371">
    <property type="component" value="Unassembled WGS sequence"/>
</dbReference>
<accession>A0ABS1N3R4</accession>
<gene>
    <name evidence="1" type="ORF">JK360_36290</name>
</gene>
<organism evidence="1 2">
    <name type="scientific">Streptomyces siderophoricus</name>
    <dbReference type="NCBI Taxonomy" id="2802281"/>
    <lineage>
        <taxon>Bacteria</taxon>
        <taxon>Bacillati</taxon>
        <taxon>Actinomycetota</taxon>
        <taxon>Actinomycetes</taxon>
        <taxon>Kitasatosporales</taxon>
        <taxon>Streptomycetaceae</taxon>
        <taxon>Streptomyces</taxon>
    </lineage>
</organism>
<dbReference type="RefSeq" id="WP_201811504.1">
    <property type="nucleotide sequence ID" value="NZ_JAERRI010000032.1"/>
</dbReference>
<keyword evidence="2" id="KW-1185">Reference proteome</keyword>
<sequence length="172" mass="19662">MSDLYSPIPELNLLKEFQDRLGGRFFSDGFELFDYDDDLDWFCGSADPEYLDRLIPFAYATGSGSYYALWRCDDRADLATLPVIFFGDEGACRVEARDLRELFRLLACPPEEEDLERLNPGHQEYVTWLGQNFGLTAPEHPDDVVEPAMGQYFQQFAHWVQLATRGTIDVAG</sequence>